<feature type="transmembrane region" description="Helical" evidence="10">
    <location>
        <begin position="88"/>
        <end position="107"/>
    </location>
</feature>
<feature type="domain" description="UspA" evidence="11">
    <location>
        <begin position="475"/>
        <end position="560"/>
    </location>
</feature>
<feature type="transmembrane region" description="Helical" evidence="10">
    <location>
        <begin position="384"/>
        <end position="408"/>
    </location>
</feature>
<dbReference type="SUPFAM" id="SSF52402">
    <property type="entry name" value="Adenine nucleotide alpha hydrolases-like"/>
    <property type="match status" value="1"/>
</dbReference>
<keyword evidence="6 10" id="KW-1133">Transmembrane helix</keyword>
<keyword evidence="5 10" id="KW-0812">Transmembrane</keyword>
<feature type="transmembrane region" description="Helical" evidence="10">
    <location>
        <begin position="147"/>
        <end position="165"/>
    </location>
</feature>
<dbReference type="EMBL" id="CP063356">
    <property type="protein sequence ID" value="QOY38646.1"/>
    <property type="molecule type" value="Genomic_DNA"/>
</dbReference>
<feature type="transmembrane region" description="Helical" evidence="10">
    <location>
        <begin position="119"/>
        <end position="141"/>
    </location>
</feature>
<feature type="domain" description="Cation/H+ exchanger transmembrane" evidence="12">
    <location>
        <begin position="47"/>
        <end position="407"/>
    </location>
</feature>
<comment type="similarity">
    <text evidence="2">Belongs to the monovalent cation:proton antiporter 2 (CPA2) transporter (TC 2.A.37) family.</text>
</comment>
<dbReference type="Gene3D" id="1.20.1530.20">
    <property type="match status" value="1"/>
</dbReference>
<dbReference type="GO" id="GO:0016020">
    <property type="term" value="C:membrane"/>
    <property type="evidence" value="ECO:0007669"/>
    <property type="project" value="UniProtKB-SubCell"/>
</dbReference>
<dbReference type="InterPro" id="IPR014729">
    <property type="entry name" value="Rossmann-like_a/b/a_fold"/>
</dbReference>
<feature type="transmembrane region" description="Helical" evidence="10">
    <location>
        <begin position="177"/>
        <end position="198"/>
    </location>
</feature>
<name>A0A7S7RE31_9BACI</name>
<accession>A0A7S7RE31</accession>
<evidence type="ECO:0000256" key="9">
    <source>
        <dbReference type="SAM" id="MobiDB-lite"/>
    </source>
</evidence>
<dbReference type="InterPro" id="IPR038770">
    <property type="entry name" value="Na+/solute_symporter_sf"/>
</dbReference>
<evidence type="ECO:0000259" key="11">
    <source>
        <dbReference type="Pfam" id="PF00582"/>
    </source>
</evidence>
<feature type="transmembrane region" description="Helical" evidence="10">
    <location>
        <begin position="326"/>
        <end position="348"/>
    </location>
</feature>
<dbReference type="InterPro" id="IPR006016">
    <property type="entry name" value="UspA"/>
</dbReference>
<evidence type="ECO:0000256" key="5">
    <source>
        <dbReference type="ARBA" id="ARBA00022692"/>
    </source>
</evidence>
<dbReference type="Pfam" id="PF00999">
    <property type="entry name" value="Na_H_Exchanger"/>
    <property type="match status" value="1"/>
</dbReference>
<dbReference type="GO" id="GO:1902600">
    <property type="term" value="P:proton transmembrane transport"/>
    <property type="evidence" value="ECO:0007669"/>
    <property type="project" value="InterPro"/>
</dbReference>
<sequence length="716" mass="78382">MKKGRVSSSFSHEGDIETFSAVSVCDALFSFELPVTDPVLIFALAMVIFLLAPILMNRLRIPGIIGLIIAGIVVGPNGLGVLNRDPTIVLLGTVGLLYIIFIAGLEIDLDGFKKYRNRSIVFGLLSFTIPFMMGAALGLFLQYSIPAAILLGSILGSHTLLAYPIASRLGVAKNKAVTTAVGGLIMTDTLALLILAIIAGMKQGDITAMYWVQLGGSLALYVLIVLIGVPIIGKFFFRNMSSHGAMDYLFVMSVLFVCAYLASVAGVQPIIGAFLAGLALNRLIFEQGPLMNRIKFVGNALFIPFFLLSVGMLVDFRVLIEQPQALLFAFSIVLLVNFGKLLAAWISAKIYSYSTDEVKLMYGLTIPQAAATLAATLVGFELGLFNVAVVNGVIIMILVTCLIGPYMVEKYSRKIAEFEEEQPYERTGAPERILIHLANPKTIESLLDLAFIIKTPTSSEPLYPISVVSSNGGGEASKVAEAEKMLGHAVMYASGADIPIRLLTRVDHNPAKGIVRAITDTRISTVIVGWNGKLSTSQKILGGVLDQVLEQTNQTMLVTKLTHPLNTTKRIILILPPMVARKPGFKETIRIVKKIASQLGATLLCLVIKGDQNYYKRLIEEQKPELNFTLETVDKWKDLEKNYFHRFKDDDLIIVISARRGTIAWHPYLERLPKEIASVTPESFIVVFPEEDENIDLRGSRGTTLPTSVLPDREYE</sequence>
<feature type="transmembrane region" description="Helical" evidence="10">
    <location>
        <begin position="360"/>
        <end position="378"/>
    </location>
</feature>
<dbReference type="AlphaFoldDB" id="A0A7S7RE31"/>
<evidence type="ECO:0000256" key="2">
    <source>
        <dbReference type="ARBA" id="ARBA00005551"/>
    </source>
</evidence>
<reference evidence="13 14" key="2">
    <citation type="journal article" date="2019" name="Int. J. Syst. Evol. Microbiol.">
        <title>Anaerobacillus isosaccharinicus sp. nov., an alkaliphilic bacterium which degrades isosaccharinic acid.</title>
        <authorList>
            <person name="Bassil N.M."/>
            <person name="Lloyd J.R."/>
        </authorList>
    </citation>
    <scope>NUCLEOTIDE SEQUENCE [LARGE SCALE GENOMIC DNA]</scope>
    <source>
        <strain evidence="13 14">NB2006</strain>
    </source>
</reference>
<dbReference type="Proteomes" id="UP000180175">
    <property type="component" value="Chromosome"/>
</dbReference>
<proteinExistence type="inferred from homology"/>
<organism evidence="13 14">
    <name type="scientific">Anaerobacillus isosaccharinicus</name>
    <dbReference type="NCBI Taxonomy" id="1532552"/>
    <lineage>
        <taxon>Bacteria</taxon>
        <taxon>Bacillati</taxon>
        <taxon>Bacillota</taxon>
        <taxon>Bacilli</taxon>
        <taxon>Bacillales</taxon>
        <taxon>Bacillaceae</taxon>
        <taxon>Anaerobacillus</taxon>
    </lineage>
</organism>
<dbReference type="GO" id="GO:0015297">
    <property type="term" value="F:antiporter activity"/>
    <property type="evidence" value="ECO:0007669"/>
    <property type="project" value="UniProtKB-KW"/>
</dbReference>
<reference evidence="13 14" key="1">
    <citation type="journal article" date="2017" name="Genome Announc.">
        <title>Draft Genome Sequences of Four Alkaliphilic Bacteria Belonging to the Anaerobacillus Genus.</title>
        <authorList>
            <person name="Bassil N.M."/>
            <person name="Lloyd J.R."/>
        </authorList>
    </citation>
    <scope>NUCLEOTIDE SEQUENCE [LARGE SCALE GENOMIC DNA]</scope>
    <source>
        <strain evidence="13 14">NB2006</strain>
    </source>
</reference>
<feature type="transmembrane region" description="Helical" evidence="10">
    <location>
        <begin position="39"/>
        <end position="56"/>
    </location>
</feature>
<feature type="region of interest" description="Disordered" evidence="9">
    <location>
        <begin position="697"/>
        <end position="716"/>
    </location>
</feature>
<evidence type="ECO:0000256" key="7">
    <source>
        <dbReference type="ARBA" id="ARBA00023065"/>
    </source>
</evidence>
<evidence type="ECO:0000256" key="10">
    <source>
        <dbReference type="SAM" id="Phobius"/>
    </source>
</evidence>
<keyword evidence="14" id="KW-1185">Reference proteome</keyword>
<evidence type="ECO:0000256" key="8">
    <source>
        <dbReference type="ARBA" id="ARBA00023136"/>
    </source>
</evidence>
<dbReference type="RefSeq" id="WP_083388840.1">
    <property type="nucleotide sequence ID" value="NZ_CP063356.2"/>
</dbReference>
<evidence type="ECO:0000259" key="12">
    <source>
        <dbReference type="Pfam" id="PF00999"/>
    </source>
</evidence>
<evidence type="ECO:0000313" key="13">
    <source>
        <dbReference type="EMBL" id="QOY38646.1"/>
    </source>
</evidence>
<evidence type="ECO:0000256" key="4">
    <source>
        <dbReference type="ARBA" id="ARBA00022449"/>
    </source>
</evidence>
<dbReference type="Pfam" id="PF00582">
    <property type="entry name" value="Usp"/>
    <property type="match status" value="1"/>
</dbReference>
<evidence type="ECO:0000256" key="3">
    <source>
        <dbReference type="ARBA" id="ARBA00022448"/>
    </source>
</evidence>
<evidence type="ECO:0000256" key="1">
    <source>
        <dbReference type="ARBA" id="ARBA00004141"/>
    </source>
</evidence>
<evidence type="ECO:0000256" key="6">
    <source>
        <dbReference type="ARBA" id="ARBA00022989"/>
    </source>
</evidence>
<feature type="transmembrane region" description="Helical" evidence="10">
    <location>
        <begin position="63"/>
        <end position="82"/>
    </location>
</feature>
<gene>
    <name evidence="13" type="ORF">AWH56_015805</name>
</gene>
<evidence type="ECO:0000313" key="14">
    <source>
        <dbReference type="Proteomes" id="UP000180175"/>
    </source>
</evidence>
<dbReference type="Gene3D" id="3.40.50.620">
    <property type="entry name" value="HUPs"/>
    <property type="match status" value="1"/>
</dbReference>
<feature type="transmembrane region" description="Helical" evidence="10">
    <location>
        <begin position="297"/>
        <end position="320"/>
    </location>
</feature>
<keyword evidence="7" id="KW-0406">Ion transport</keyword>
<dbReference type="InterPro" id="IPR006153">
    <property type="entry name" value="Cation/H_exchanger_TM"/>
</dbReference>
<protein>
    <submittedName>
        <fullName evidence="13">Cation:proton antiporter</fullName>
    </submittedName>
</protein>
<dbReference type="OrthoDB" id="9793589at2"/>
<keyword evidence="3" id="KW-0813">Transport</keyword>
<keyword evidence="8 10" id="KW-0472">Membrane</keyword>
<comment type="subcellular location">
    <subcellularLocation>
        <location evidence="1">Membrane</location>
        <topology evidence="1">Multi-pass membrane protein</topology>
    </subcellularLocation>
</comment>
<dbReference type="PANTHER" id="PTHR43562:SF4">
    <property type="entry name" value="NA(+)_H(+) ANTIPORTER NHAS5"/>
    <property type="match status" value="1"/>
</dbReference>
<keyword evidence="4" id="KW-0050">Antiport</keyword>
<dbReference type="KEGG" id="aia:AWH56_015805"/>
<feature type="transmembrane region" description="Helical" evidence="10">
    <location>
        <begin position="210"/>
        <end position="233"/>
    </location>
</feature>
<dbReference type="PANTHER" id="PTHR43562">
    <property type="entry name" value="NAPA-TYPE SODIUM/HYDROGEN ANTIPORTER"/>
    <property type="match status" value="1"/>
</dbReference>